<proteinExistence type="inferred from homology"/>
<accession>A0A3N9P104</accession>
<dbReference type="InterPro" id="IPR031338">
    <property type="entry name" value="KDPG/KHG_AS_2"/>
</dbReference>
<evidence type="ECO:0000313" key="7">
    <source>
        <dbReference type="Proteomes" id="UP000282529"/>
    </source>
</evidence>
<organism evidence="6 7">
    <name type="scientific">Paenibacillus rhizophilus</name>
    <dbReference type="NCBI Taxonomy" id="1850366"/>
    <lineage>
        <taxon>Bacteria</taxon>
        <taxon>Bacillati</taxon>
        <taxon>Bacillota</taxon>
        <taxon>Bacilli</taxon>
        <taxon>Bacillales</taxon>
        <taxon>Paenibacillaceae</taxon>
        <taxon>Paenibacillus</taxon>
    </lineage>
</organism>
<dbReference type="AlphaFoldDB" id="A0A3N9P104"/>
<evidence type="ECO:0000256" key="4">
    <source>
        <dbReference type="ARBA" id="ARBA00023239"/>
    </source>
</evidence>
<dbReference type="InterPro" id="IPR013785">
    <property type="entry name" value="Aldolase_TIM"/>
</dbReference>
<dbReference type="CDD" id="cd00452">
    <property type="entry name" value="KDPG_aldolase"/>
    <property type="match status" value="1"/>
</dbReference>
<name>A0A3N9P104_9BACL</name>
<keyword evidence="7" id="KW-1185">Reference proteome</keyword>
<evidence type="ECO:0000256" key="2">
    <source>
        <dbReference type="ARBA" id="ARBA00006906"/>
    </source>
</evidence>
<dbReference type="Gene3D" id="3.20.20.70">
    <property type="entry name" value="Aldolase class I"/>
    <property type="match status" value="1"/>
</dbReference>
<comment type="similarity">
    <text evidence="2">Belongs to the KHG/KDPG aldolase family.</text>
</comment>
<dbReference type="SUPFAM" id="SSF51569">
    <property type="entry name" value="Aldolase"/>
    <property type="match status" value="1"/>
</dbReference>
<reference evidence="6 7" key="1">
    <citation type="submission" date="2018-11" db="EMBL/GenBank/DDBJ databases">
        <title>Genome sequence of strain 7197.</title>
        <authorList>
            <person name="Gao J."/>
            <person name="Sun J."/>
        </authorList>
    </citation>
    <scope>NUCLEOTIDE SEQUENCE [LARGE SCALE GENOMIC DNA]</scope>
    <source>
        <strain evidence="6 7">7197</strain>
    </source>
</reference>
<dbReference type="NCBIfam" id="TIGR01182">
    <property type="entry name" value="eda"/>
    <property type="match status" value="1"/>
</dbReference>
<evidence type="ECO:0000256" key="3">
    <source>
        <dbReference type="ARBA" id="ARBA00011233"/>
    </source>
</evidence>
<keyword evidence="4" id="KW-0456">Lyase</keyword>
<dbReference type="EMBL" id="RQPI01000015">
    <property type="protein sequence ID" value="RQW09167.1"/>
    <property type="molecule type" value="Genomic_DNA"/>
</dbReference>
<sequence length="215" mass="23067">MEKWKVIRTIEETGIIAIVRGTRPQEMMRIASALYNGGIRVIEVTCNTPGYLGMIEQLSGEMGEKMIIGAGTVLNTATAQSVIDAGATFALAPDLNPEVIKALHEKNRLIIPGVATPTEMVQAQRLGVDLMKLFPAGALGARFLKEVRGPLSGIRFIPVGGINLGNIGEFAEAGAVAFGIGGELVNKSVIDSGSYDQLTKRAEDFIEAVRQHRHR</sequence>
<comment type="caution">
    <text evidence="6">The sequence shown here is derived from an EMBL/GenBank/DDBJ whole genome shotgun (WGS) entry which is preliminary data.</text>
</comment>
<evidence type="ECO:0000256" key="5">
    <source>
        <dbReference type="ARBA" id="ARBA00023277"/>
    </source>
</evidence>
<dbReference type="InterPro" id="IPR000887">
    <property type="entry name" value="Aldlse_KDPG_KHG"/>
</dbReference>
<dbReference type="PANTHER" id="PTHR30246:SF1">
    <property type="entry name" value="2-DEHYDRO-3-DEOXY-6-PHOSPHOGALACTONATE ALDOLASE-RELATED"/>
    <property type="match status" value="1"/>
</dbReference>
<dbReference type="GO" id="GO:0016829">
    <property type="term" value="F:lyase activity"/>
    <property type="evidence" value="ECO:0007669"/>
    <property type="project" value="UniProtKB-KW"/>
</dbReference>
<keyword evidence="5" id="KW-0119">Carbohydrate metabolism</keyword>
<dbReference type="Proteomes" id="UP000282529">
    <property type="component" value="Unassembled WGS sequence"/>
</dbReference>
<protein>
    <submittedName>
        <fullName evidence="6">Bifunctional 4-hydroxy-2-oxoglutarate aldolase/2-dehydro-3-deoxy-phosphogluconate aldolase</fullName>
    </submittedName>
</protein>
<dbReference type="RefSeq" id="WP_124697273.1">
    <property type="nucleotide sequence ID" value="NZ_JBHUFE010000036.1"/>
</dbReference>
<comment type="pathway">
    <text evidence="1">Carbohydrate acid metabolism.</text>
</comment>
<evidence type="ECO:0000313" key="6">
    <source>
        <dbReference type="EMBL" id="RQW09167.1"/>
    </source>
</evidence>
<evidence type="ECO:0000256" key="1">
    <source>
        <dbReference type="ARBA" id="ARBA00004761"/>
    </source>
</evidence>
<dbReference type="PROSITE" id="PS00160">
    <property type="entry name" value="ALDOLASE_KDPG_KHG_2"/>
    <property type="match status" value="1"/>
</dbReference>
<dbReference type="PANTHER" id="PTHR30246">
    <property type="entry name" value="2-KETO-3-DEOXY-6-PHOSPHOGLUCONATE ALDOLASE"/>
    <property type="match status" value="1"/>
</dbReference>
<gene>
    <name evidence="6" type="ORF">EH198_19950</name>
</gene>
<dbReference type="OrthoDB" id="9802667at2"/>
<comment type="subunit">
    <text evidence="3">Homotrimer.</text>
</comment>
<dbReference type="Pfam" id="PF01081">
    <property type="entry name" value="Aldolase"/>
    <property type="match status" value="1"/>
</dbReference>